<proteinExistence type="predicted"/>
<evidence type="ECO:0000256" key="1">
    <source>
        <dbReference type="ARBA" id="ARBA00022714"/>
    </source>
</evidence>
<organism evidence="6 7">
    <name type="scientific">Acinetobacter stercoris</name>
    <dbReference type="NCBI Taxonomy" id="2126983"/>
    <lineage>
        <taxon>Bacteria</taxon>
        <taxon>Pseudomonadati</taxon>
        <taxon>Pseudomonadota</taxon>
        <taxon>Gammaproteobacteria</taxon>
        <taxon>Moraxellales</taxon>
        <taxon>Moraxellaceae</taxon>
        <taxon>Acinetobacter</taxon>
    </lineage>
</organism>
<dbReference type="GO" id="GO:0046872">
    <property type="term" value="F:metal ion binding"/>
    <property type="evidence" value="ECO:0007669"/>
    <property type="project" value="UniProtKB-KW"/>
</dbReference>
<reference evidence="7" key="1">
    <citation type="submission" date="2018-03" db="EMBL/GenBank/DDBJ databases">
        <authorList>
            <person name="Blom J."/>
        </authorList>
    </citation>
    <scope>NUCLEOTIDE SEQUENCE [LARGE SCALE GENOMIC DNA]</scope>
    <source>
        <strain evidence="7">KPC-SM-21</strain>
    </source>
</reference>
<feature type="domain" description="Rieske" evidence="5">
    <location>
        <begin position="31"/>
        <end position="109"/>
    </location>
</feature>
<dbReference type="InParanoid" id="A0A2U3MX34"/>
<keyword evidence="3" id="KW-0408">Iron</keyword>
<evidence type="ECO:0000313" key="7">
    <source>
        <dbReference type="Proteomes" id="UP000245974"/>
    </source>
</evidence>
<dbReference type="Gene3D" id="2.102.10.10">
    <property type="entry name" value="Rieske [2Fe-2S] iron-sulphur domain"/>
    <property type="match status" value="1"/>
</dbReference>
<dbReference type="GO" id="GO:0051537">
    <property type="term" value="F:2 iron, 2 sulfur cluster binding"/>
    <property type="evidence" value="ECO:0007669"/>
    <property type="project" value="UniProtKB-KW"/>
</dbReference>
<name>A0A2U3MX34_9GAMM</name>
<keyword evidence="1" id="KW-0001">2Fe-2S</keyword>
<keyword evidence="2" id="KW-0479">Metal-binding</keyword>
<dbReference type="SUPFAM" id="SSF50022">
    <property type="entry name" value="ISP domain"/>
    <property type="match status" value="1"/>
</dbReference>
<dbReference type="InterPro" id="IPR036922">
    <property type="entry name" value="Rieske_2Fe-2S_sf"/>
</dbReference>
<evidence type="ECO:0000256" key="2">
    <source>
        <dbReference type="ARBA" id="ARBA00022723"/>
    </source>
</evidence>
<sequence>MGEAILLCEHAAFDQQDAIRVIHPHNSELSLVVIKKDQHYFCYENVCPHFSVQLDYKSGQFSTYQNSVIMCAHHSALFDIETGLCIDGPCKGKSLVAIKIENKNGKIFFKV</sequence>
<accession>A0A2U3MX34</accession>
<evidence type="ECO:0000256" key="4">
    <source>
        <dbReference type="ARBA" id="ARBA00023014"/>
    </source>
</evidence>
<dbReference type="PANTHER" id="PTHR40261:SF1">
    <property type="entry name" value="RIESKE DOMAIN-CONTAINING PROTEIN"/>
    <property type="match status" value="1"/>
</dbReference>
<keyword evidence="7" id="KW-1185">Reference proteome</keyword>
<dbReference type="OrthoDB" id="9794779at2"/>
<evidence type="ECO:0000256" key="3">
    <source>
        <dbReference type="ARBA" id="ARBA00023004"/>
    </source>
</evidence>
<dbReference type="PROSITE" id="PS51296">
    <property type="entry name" value="RIESKE"/>
    <property type="match status" value="1"/>
</dbReference>
<dbReference type="Proteomes" id="UP000245974">
    <property type="component" value="Unassembled WGS sequence"/>
</dbReference>
<dbReference type="AlphaFoldDB" id="A0A2U3MX34"/>
<evidence type="ECO:0000313" key="6">
    <source>
        <dbReference type="EMBL" id="SPL69986.1"/>
    </source>
</evidence>
<keyword evidence="4" id="KW-0411">Iron-sulfur</keyword>
<protein>
    <submittedName>
        <fullName evidence="6">Rieske [2Fe-2S] domain protein</fullName>
    </submittedName>
</protein>
<evidence type="ECO:0000259" key="5">
    <source>
        <dbReference type="PROSITE" id="PS51296"/>
    </source>
</evidence>
<dbReference type="CDD" id="cd03467">
    <property type="entry name" value="Rieske"/>
    <property type="match status" value="1"/>
</dbReference>
<dbReference type="Pfam" id="PF00355">
    <property type="entry name" value="Rieske"/>
    <property type="match status" value="1"/>
</dbReference>
<gene>
    <name evidence="6" type="ORF">KPC_1164</name>
</gene>
<dbReference type="PANTHER" id="PTHR40261">
    <property type="match status" value="1"/>
</dbReference>
<dbReference type="RefSeq" id="WP_121973500.1">
    <property type="nucleotide sequence ID" value="NZ_OOGT01000036.1"/>
</dbReference>
<dbReference type="InterPro" id="IPR017941">
    <property type="entry name" value="Rieske_2Fe-2S"/>
</dbReference>
<dbReference type="EMBL" id="OOGT01000036">
    <property type="protein sequence ID" value="SPL69986.1"/>
    <property type="molecule type" value="Genomic_DNA"/>
</dbReference>